<dbReference type="Proteomes" id="UP000199695">
    <property type="component" value="Unassembled WGS sequence"/>
</dbReference>
<dbReference type="HAMAP" id="MF_01103">
    <property type="entry name" value="UPF0291"/>
    <property type="match status" value="1"/>
</dbReference>
<organism evidence="3 4">
    <name type="scientific">Lihuaxuella thermophila</name>
    <dbReference type="NCBI Taxonomy" id="1173111"/>
    <lineage>
        <taxon>Bacteria</taxon>
        <taxon>Bacillati</taxon>
        <taxon>Bacillota</taxon>
        <taxon>Bacilli</taxon>
        <taxon>Bacillales</taxon>
        <taxon>Thermoactinomycetaceae</taxon>
        <taxon>Lihuaxuella</taxon>
    </lineage>
</organism>
<evidence type="ECO:0000313" key="3">
    <source>
        <dbReference type="EMBL" id="SEN31747.1"/>
    </source>
</evidence>
<evidence type="ECO:0000256" key="1">
    <source>
        <dbReference type="ARBA" id="ARBA00022490"/>
    </source>
</evidence>
<dbReference type="Gene3D" id="1.10.287.540">
    <property type="entry name" value="Helix hairpin bin"/>
    <property type="match status" value="1"/>
</dbReference>
<accession>A0A1H8FKP6</accession>
<keyword evidence="1 2" id="KW-0963">Cytoplasm</keyword>
<dbReference type="GO" id="GO:0005737">
    <property type="term" value="C:cytoplasm"/>
    <property type="evidence" value="ECO:0007669"/>
    <property type="project" value="UniProtKB-SubCell"/>
</dbReference>
<comment type="subcellular location">
    <subcellularLocation>
        <location evidence="2">Cytoplasm</location>
    </subcellularLocation>
</comment>
<dbReference type="EMBL" id="FOCQ01000008">
    <property type="protein sequence ID" value="SEN31747.1"/>
    <property type="molecule type" value="Genomic_DNA"/>
</dbReference>
<name>A0A1H8FKP6_9BACL</name>
<dbReference type="AlphaFoldDB" id="A0A1H8FKP6"/>
<dbReference type="Pfam" id="PF05979">
    <property type="entry name" value="DUF896"/>
    <property type="match status" value="1"/>
</dbReference>
<gene>
    <name evidence="3" type="ORF">SAMN05444955_108221</name>
</gene>
<keyword evidence="3" id="KW-0436">Ligase</keyword>
<dbReference type="PANTHER" id="PTHR37300:SF2">
    <property type="entry name" value="UPF0291 PROTEIN BC_1827"/>
    <property type="match status" value="1"/>
</dbReference>
<evidence type="ECO:0000313" key="4">
    <source>
        <dbReference type="Proteomes" id="UP000199695"/>
    </source>
</evidence>
<comment type="similarity">
    <text evidence="2">Belongs to the UPF0291 family.</text>
</comment>
<dbReference type="RefSeq" id="WP_211663670.1">
    <property type="nucleotide sequence ID" value="NZ_FOCQ01000008.1"/>
</dbReference>
<dbReference type="InterPro" id="IPR009242">
    <property type="entry name" value="DUF896"/>
</dbReference>
<keyword evidence="4" id="KW-1185">Reference proteome</keyword>
<dbReference type="SUPFAM" id="SSF158221">
    <property type="entry name" value="YnzC-like"/>
    <property type="match status" value="1"/>
</dbReference>
<evidence type="ECO:0000256" key="2">
    <source>
        <dbReference type="HAMAP-Rule" id="MF_01103"/>
    </source>
</evidence>
<reference evidence="3 4" key="1">
    <citation type="submission" date="2016-10" db="EMBL/GenBank/DDBJ databases">
        <authorList>
            <person name="de Groot N.N."/>
        </authorList>
    </citation>
    <scope>NUCLEOTIDE SEQUENCE [LARGE SCALE GENOMIC DNA]</scope>
    <source>
        <strain evidence="3 4">DSM 46701</strain>
    </source>
</reference>
<dbReference type="GO" id="GO:0016874">
    <property type="term" value="F:ligase activity"/>
    <property type="evidence" value="ECO:0007669"/>
    <property type="project" value="UniProtKB-KW"/>
</dbReference>
<sequence>MELIDQQLISRINELAHKQKTTGLTEEEKQEQTKLRQIYLQAIRGQVKQQLSRIRFVDNK</sequence>
<dbReference type="PANTHER" id="PTHR37300">
    <property type="entry name" value="UPF0291 PROTEIN CBO2609/CLC_2481"/>
    <property type="match status" value="1"/>
</dbReference>
<dbReference type="STRING" id="1173111.SAMN05444955_108221"/>
<proteinExistence type="inferred from homology"/>
<protein>
    <recommendedName>
        <fullName evidence="2">UPF0291 protein SAMN05444955_108221</fullName>
    </recommendedName>
</protein>